<protein>
    <recommendedName>
        <fullName evidence="1">Cyclic nucleotide-binding domain-containing protein</fullName>
    </recommendedName>
</protein>
<accession>A0A1W1H8W7</accession>
<dbReference type="Proteomes" id="UP000191931">
    <property type="component" value="Unassembled WGS sequence"/>
</dbReference>
<gene>
    <name evidence="2" type="ORF">MTBBW1_1630003</name>
</gene>
<dbReference type="PROSITE" id="PS00889">
    <property type="entry name" value="CNMP_BINDING_2"/>
    <property type="match status" value="1"/>
</dbReference>
<dbReference type="PRINTS" id="PR00103">
    <property type="entry name" value="CAMPKINASE"/>
</dbReference>
<evidence type="ECO:0000259" key="1">
    <source>
        <dbReference type="PROSITE" id="PS50042"/>
    </source>
</evidence>
<sequence>MVNIIEYIKSVSLFQSLKEDEMELLATRFVLIDEKQGDTVIKESEKANALYILIKGEANVVMETDQIEFVIDELQPGQFFGEMALLDNKPRSADVVCKTDCKLLRLESSDFYNLLEQHPSILKGLVVELCSRLRKANAKLKGENNPRLYID</sequence>
<dbReference type="Pfam" id="PF00027">
    <property type="entry name" value="cNMP_binding"/>
    <property type="match status" value="1"/>
</dbReference>
<dbReference type="PANTHER" id="PTHR23011:SF28">
    <property type="entry name" value="CYCLIC NUCLEOTIDE-BINDING DOMAIN CONTAINING PROTEIN"/>
    <property type="match status" value="1"/>
</dbReference>
<dbReference type="InterPro" id="IPR018490">
    <property type="entry name" value="cNMP-bd_dom_sf"/>
</dbReference>
<dbReference type="RefSeq" id="WP_080805397.1">
    <property type="nucleotide sequence ID" value="NZ_LT828550.1"/>
</dbReference>
<dbReference type="InterPro" id="IPR000595">
    <property type="entry name" value="cNMP-bd_dom"/>
</dbReference>
<dbReference type="SUPFAM" id="SSF51206">
    <property type="entry name" value="cAMP-binding domain-like"/>
    <property type="match status" value="1"/>
</dbReference>
<dbReference type="STRING" id="1246637.MTBBW1_1630003"/>
<dbReference type="InterPro" id="IPR018488">
    <property type="entry name" value="cNMP-bd_CS"/>
</dbReference>
<feature type="domain" description="Cyclic nucleotide-binding" evidence="1">
    <location>
        <begin position="13"/>
        <end position="132"/>
    </location>
</feature>
<keyword evidence="3" id="KW-1185">Reference proteome</keyword>
<dbReference type="EMBL" id="FWEV01000072">
    <property type="protein sequence ID" value="SLM28893.1"/>
    <property type="molecule type" value="Genomic_DNA"/>
</dbReference>
<dbReference type="InterPro" id="IPR014710">
    <property type="entry name" value="RmlC-like_jellyroll"/>
</dbReference>
<dbReference type="SMART" id="SM00100">
    <property type="entry name" value="cNMP"/>
    <property type="match status" value="1"/>
</dbReference>
<dbReference type="Gene3D" id="2.60.120.10">
    <property type="entry name" value="Jelly Rolls"/>
    <property type="match status" value="1"/>
</dbReference>
<dbReference type="PROSITE" id="PS50042">
    <property type="entry name" value="CNMP_BINDING_3"/>
    <property type="match status" value="1"/>
</dbReference>
<dbReference type="OrthoDB" id="9784809at2"/>
<dbReference type="CDD" id="cd00038">
    <property type="entry name" value="CAP_ED"/>
    <property type="match status" value="1"/>
</dbReference>
<evidence type="ECO:0000313" key="3">
    <source>
        <dbReference type="Proteomes" id="UP000191931"/>
    </source>
</evidence>
<proteinExistence type="predicted"/>
<dbReference type="PANTHER" id="PTHR23011">
    <property type="entry name" value="CYCLIC NUCLEOTIDE-BINDING DOMAIN CONTAINING PROTEIN"/>
    <property type="match status" value="1"/>
</dbReference>
<organism evidence="2 3">
    <name type="scientific">Desulfamplus magnetovallimortis</name>
    <dbReference type="NCBI Taxonomy" id="1246637"/>
    <lineage>
        <taxon>Bacteria</taxon>
        <taxon>Pseudomonadati</taxon>
        <taxon>Thermodesulfobacteriota</taxon>
        <taxon>Desulfobacteria</taxon>
        <taxon>Desulfobacterales</taxon>
        <taxon>Desulfobacteraceae</taxon>
        <taxon>Desulfamplus</taxon>
    </lineage>
</organism>
<evidence type="ECO:0000313" key="2">
    <source>
        <dbReference type="EMBL" id="SLM28893.1"/>
    </source>
</evidence>
<name>A0A1W1H8W7_9BACT</name>
<dbReference type="AlphaFoldDB" id="A0A1W1H8W7"/>
<reference evidence="2 3" key="1">
    <citation type="submission" date="2017-03" db="EMBL/GenBank/DDBJ databases">
        <authorList>
            <person name="Afonso C.L."/>
            <person name="Miller P.J."/>
            <person name="Scott M.A."/>
            <person name="Spackman E."/>
            <person name="Goraichik I."/>
            <person name="Dimitrov K.M."/>
            <person name="Suarez D.L."/>
            <person name="Swayne D.E."/>
        </authorList>
    </citation>
    <scope>NUCLEOTIDE SEQUENCE [LARGE SCALE GENOMIC DNA]</scope>
    <source>
        <strain evidence="2">PRJEB14757</strain>
    </source>
</reference>